<keyword evidence="1" id="KW-0378">Hydrolase</keyword>
<dbReference type="EMBL" id="CP031742">
    <property type="protein sequence ID" value="AXQ54554.1"/>
    <property type="molecule type" value="Genomic_DNA"/>
</dbReference>
<dbReference type="Proteomes" id="UP000259636">
    <property type="component" value="Chromosome"/>
</dbReference>
<dbReference type="RefSeq" id="WP_117349022.1">
    <property type="nucleotide sequence ID" value="NZ_CP031742.1"/>
</dbReference>
<proteinExistence type="predicted"/>
<dbReference type="GeneID" id="300114146"/>
<accession>A0A385D9D7</accession>
<reference evidence="2 3" key="1">
    <citation type="submission" date="2018-08" db="EMBL/GenBank/DDBJ databases">
        <authorList>
            <person name="Ferrada E.E."/>
            <person name="Latorre B.A."/>
        </authorList>
    </citation>
    <scope>NUCLEOTIDE SEQUENCE [LARGE SCALE GENOMIC DNA]</scope>
    <source>
        <strain evidence="2 3">VK-A60T</strain>
    </source>
</reference>
<dbReference type="Pfam" id="PF04371">
    <property type="entry name" value="PAD_porph"/>
    <property type="match status" value="1"/>
</dbReference>
<evidence type="ECO:0000313" key="2">
    <source>
        <dbReference type="EMBL" id="AXQ54554.1"/>
    </source>
</evidence>
<dbReference type="PANTHER" id="PTHR31377">
    <property type="entry name" value="AGMATINE DEIMINASE-RELATED"/>
    <property type="match status" value="1"/>
</dbReference>
<evidence type="ECO:0000256" key="1">
    <source>
        <dbReference type="ARBA" id="ARBA00022801"/>
    </source>
</evidence>
<dbReference type="Gene3D" id="3.75.10.10">
    <property type="entry name" value="L-arginine/glycine Amidinotransferase, Chain A"/>
    <property type="match status" value="1"/>
</dbReference>
<dbReference type="GO" id="GO:0009446">
    <property type="term" value="P:putrescine biosynthetic process"/>
    <property type="evidence" value="ECO:0007669"/>
    <property type="project" value="InterPro"/>
</dbReference>
<name>A0A385D9D7_9ACTN</name>
<dbReference type="AlphaFoldDB" id="A0A385D9D7"/>
<dbReference type="InterPro" id="IPR007466">
    <property type="entry name" value="Peptidyl-Arg-deiminase_porph"/>
</dbReference>
<gene>
    <name evidence="2" type="ORF">D0C37_08060</name>
</gene>
<dbReference type="GO" id="GO:0047632">
    <property type="term" value="F:agmatine deiminase activity"/>
    <property type="evidence" value="ECO:0007669"/>
    <property type="project" value="TreeGrafter"/>
</dbReference>
<dbReference type="GO" id="GO:0004668">
    <property type="term" value="F:protein-arginine deiminase activity"/>
    <property type="evidence" value="ECO:0007669"/>
    <property type="project" value="InterPro"/>
</dbReference>
<evidence type="ECO:0000313" key="3">
    <source>
        <dbReference type="Proteomes" id="UP000259636"/>
    </source>
</evidence>
<organism evidence="2 3">
    <name type="scientific">Streptomyces koyangensis</name>
    <dbReference type="NCBI Taxonomy" id="188770"/>
    <lineage>
        <taxon>Bacteria</taxon>
        <taxon>Bacillati</taxon>
        <taxon>Actinomycetota</taxon>
        <taxon>Actinomycetes</taxon>
        <taxon>Kitasatosporales</taxon>
        <taxon>Streptomycetaceae</taxon>
        <taxon>Streptomyces</taxon>
        <taxon>Streptomyces aurantiacus group</taxon>
    </lineage>
</organism>
<sequence length="359" mass="38399">MPDAPAPSLRGTVPPGFRMPPEWAPHLRTWMAWPGPNPTFATETELASAERAWAEVARTVRRFEPVTVVAGPGRADGARALLGPGIDVVERPLDDAWMRDIGPTFVTRRGDGARAALDWTFNGWGAQEWARWEHDARIGGEVAALAGVPAYRTGLVNEGGGLHVDGEGTVLLTETVQLDPDRNPGLTRAEVEAEIHAGLGTSRAVWLPRGLTGDYGRFGTRGHVDIVAAFARPGVVVAHTQPDPAHPDHEVCEEITGVLRAARDAAGRPLEVVEVPAPTVLEVDGAWADYSYINHYLCNGGVVLCAFDDPRDAEAAALFRRLFPDRTVVPVDARPVFAAGGGIHCITQQEPAPAMVGQG</sequence>
<protein>
    <submittedName>
        <fullName evidence="2">Agmatine deiminase family protein</fullName>
    </submittedName>
</protein>
<dbReference type="PANTHER" id="PTHR31377:SF0">
    <property type="entry name" value="AGMATINE DEIMINASE-RELATED"/>
    <property type="match status" value="1"/>
</dbReference>
<dbReference type="SUPFAM" id="SSF55909">
    <property type="entry name" value="Pentein"/>
    <property type="match status" value="1"/>
</dbReference>
<dbReference type="KEGG" id="sky:D0C37_08060"/>